<evidence type="ECO:0000313" key="2">
    <source>
        <dbReference type="EMBL" id="GBB83601.1"/>
    </source>
</evidence>
<dbReference type="EMBL" id="BEXD01000036">
    <property type="protein sequence ID" value="GBB83601.1"/>
    <property type="molecule type" value="Genomic_DNA"/>
</dbReference>
<dbReference type="AlphaFoldDB" id="A0A2Z6QFQ2"/>
<comment type="caution">
    <text evidence="2">The sequence shown here is derived from an EMBL/GenBank/DDBJ whole genome shotgun (WGS) entry which is preliminary data.</text>
</comment>
<feature type="compositionally biased region" description="Basic residues" evidence="1">
    <location>
        <begin position="94"/>
        <end position="107"/>
    </location>
</feature>
<protein>
    <submittedName>
        <fullName evidence="2">Uncharacterized protein</fullName>
    </submittedName>
</protein>
<name>A0A2Z6QFQ2_9GLOM</name>
<keyword evidence="3" id="KW-1185">Reference proteome</keyword>
<organism evidence="2 3">
    <name type="scientific">Rhizophagus clarus</name>
    <dbReference type="NCBI Taxonomy" id="94130"/>
    <lineage>
        <taxon>Eukaryota</taxon>
        <taxon>Fungi</taxon>
        <taxon>Fungi incertae sedis</taxon>
        <taxon>Mucoromycota</taxon>
        <taxon>Glomeromycotina</taxon>
        <taxon>Glomeromycetes</taxon>
        <taxon>Glomerales</taxon>
        <taxon>Glomeraceae</taxon>
        <taxon>Rhizophagus</taxon>
    </lineage>
</organism>
<sequence length="117" mass="14158">MYLRVFNPTSSSFNQLNFIKNKNEYFQYGYDLTESIQLTFYSAYNSSYQHLFSKNSKSSDKSNLSRKTQDIEITELVEIKETGEIKFIKKNTRYRNNRTSKNKRNRRNQIYQEKHKI</sequence>
<accession>A0A2Z6QFQ2</accession>
<dbReference type="Proteomes" id="UP000247702">
    <property type="component" value="Unassembled WGS sequence"/>
</dbReference>
<proteinExistence type="predicted"/>
<evidence type="ECO:0000313" key="3">
    <source>
        <dbReference type="Proteomes" id="UP000247702"/>
    </source>
</evidence>
<reference evidence="2 3" key="1">
    <citation type="submission" date="2017-11" db="EMBL/GenBank/DDBJ databases">
        <title>The genome of Rhizophagus clarus HR1 reveals common genetic basis of auxotrophy among arbuscular mycorrhizal fungi.</title>
        <authorList>
            <person name="Kobayashi Y."/>
        </authorList>
    </citation>
    <scope>NUCLEOTIDE SEQUENCE [LARGE SCALE GENOMIC DNA]</scope>
    <source>
        <strain evidence="2 3">HR1</strain>
    </source>
</reference>
<gene>
    <name evidence="2" type="ORF">RclHR1_01030016</name>
</gene>
<evidence type="ECO:0000256" key="1">
    <source>
        <dbReference type="SAM" id="MobiDB-lite"/>
    </source>
</evidence>
<feature type="region of interest" description="Disordered" evidence="1">
    <location>
        <begin position="94"/>
        <end position="117"/>
    </location>
</feature>